<reference evidence="1 2" key="1">
    <citation type="submission" date="2019-10" db="EMBL/GenBank/DDBJ databases">
        <title>Two novel species isolated from a subtropical stream in China.</title>
        <authorList>
            <person name="Lu H."/>
        </authorList>
    </citation>
    <scope>NUCLEOTIDE SEQUENCE [LARGE SCALE GENOMIC DNA]</scope>
    <source>
        <strain evidence="1 2">FT29W</strain>
    </source>
</reference>
<keyword evidence="2" id="KW-1185">Reference proteome</keyword>
<evidence type="ECO:0000313" key="1">
    <source>
        <dbReference type="EMBL" id="MQA39051.1"/>
    </source>
</evidence>
<proteinExistence type="predicted"/>
<protein>
    <submittedName>
        <fullName evidence="1">Uncharacterized protein</fullName>
    </submittedName>
</protein>
<accession>A0A6A7N257</accession>
<comment type="caution">
    <text evidence="1">The sequence shown here is derived from an EMBL/GenBank/DDBJ whole genome shotgun (WGS) entry which is preliminary data.</text>
</comment>
<gene>
    <name evidence="1" type="ORF">GEV02_12880</name>
</gene>
<dbReference type="RefSeq" id="WP_152838346.1">
    <property type="nucleotide sequence ID" value="NZ_WHUG01000004.1"/>
</dbReference>
<name>A0A6A7N257_9BURK</name>
<sequence length="279" mass="28234">MADQTDVAQALVAAISAAVYPNGTGAASVTGVTAVIYAGWPNAATLNADLSAGKAHVSVFPTATERVTQPACSEWMAQAIPASTLSLTVGAGTVTVAGTPAAGQNAAVLADGLPVVYAVRAGDTPTAVATGLAALLNAQRPASNVGAVVSVPGVRKLVARVGVGGSNMRVLRRQEKVFQISVWANSAAARDPLAAAIDVALAGAWRVALADGTSGTLRYKRSVQNDAMENATVFRRDILYAVEYAITDSASATQIVAEQLGVAMQFATGGQYGATTLYS</sequence>
<evidence type="ECO:0000313" key="2">
    <source>
        <dbReference type="Proteomes" id="UP000440498"/>
    </source>
</evidence>
<organism evidence="1 2">
    <name type="scientific">Rugamonas aquatica</name>
    <dbReference type="NCBI Taxonomy" id="2743357"/>
    <lineage>
        <taxon>Bacteria</taxon>
        <taxon>Pseudomonadati</taxon>
        <taxon>Pseudomonadota</taxon>
        <taxon>Betaproteobacteria</taxon>
        <taxon>Burkholderiales</taxon>
        <taxon>Oxalobacteraceae</taxon>
        <taxon>Telluria group</taxon>
        <taxon>Rugamonas</taxon>
    </lineage>
</organism>
<dbReference type="AlphaFoldDB" id="A0A6A7N257"/>
<dbReference type="EMBL" id="WHUG01000004">
    <property type="protein sequence ID" value="MQA39051.1"/>
    <property type="molecule type" value="Genomic_DNA"/>
</dbReference>
<dbReference type="Proteomes" id="UP000440498">
    <property type="component" value="Unassembled WGS sequence"/>
</dbReference>